<protein>
    <submittedName>
        <fullName evidence="2">Uncharacterized protein</fullName>
    </submittedName>
</protein>
<dbReference type="AlphaFoldDB" id="A0A0D0AN64"/>
<dbReference type="InParanoid" id="A0A0D0AN64"/>
<dbReference type="OrthoDB" id="3267051at2759"/>
<name>A0A0D0AN64_9AGAM</name>
<keyword evidence="3" id="KW-1185">Reference proteome</keyword>
<evidence type="ECO:0000313" key="2">
    <source>
        <dbReference type="EMBL" id="KIK35697.1"/>
    </source>
</evidence>
<reference evidence="2 3" key="1">
    <citation type="submission" date="2014-04" db="EMBL/GenBank/DDBJ databases">
        <authorList>
            <consortium name="DOE Joint Genome Institute"/>
            <person name="Kuo A."/>
            <person name="Ruytinx J."/>
            <person name="Rineau F."/>
            <person name="Colpaert J."/>
            <person name="Kohler A."/>
            <person name="Nagy L.G."/>
            <person name="Floudas D."/>
            <person name="Copeland A."/>
            <person name="Barry K.W."/>
            <person name="Cichocki N."/>
            <person name="Veneault-Fourrey C."/>
            <person name="LaButti K."/>
            <person name="Lindquist E.A."/>
            <person name="Lipzen A."/>
            <person name="Lundell T."/>
            <person name="Morin E."/>
            <person name="Murat C."/>
            <person name="Sun H."/>
            <person name="Tunlid A."/>
            <person name="Henrissat B."/>
            <person name="Grigoriev I.V."/>
            <person name="Hibbett D.S."/>
            <person name="Martin F."/>
            <person name="Nordberg H.P."/>
            <person name="Cantor M.N."/>
            <person name="Hua S.X."/>
        </authorList>
    </citation>
    <scope>NUCLEOTIDE SEQUENCE [LARGE SCALE GENOMIC DNA]</scope>
    <source>
        <strain evidence="2 3">UH-Slu-Lm8-n1</strain>
    </source>
</reference>
<evidence type="ECO:0000256" key="1">
    <source>
        <dbReference type="SAM" id="MobiDB-lite"/>
    </source>
</evidence>
<proteinExistence type="predicted"/>
<dbReference type="HOGENOM" id="CLU_1620171_0_0_1"/>
<evidence type="ECO:0000313" key="3">
    <source>
        <dbReference type="Proteomes" id="UP000054485"/>
    </source>
</evidence>
<sequence length="132" mass="14489">MSRDRINQPRNLRPVPAPEIRTHSDATVSESSVRPQNKVRRFMRKVKNGVIKKIVQDALSVEQGVDIQSTDTAIRNARDATDKMNMFSGPGRLAAPAGTNGLVDLNKLDGFDATYLKPLKIFDSVIGSLADV</sequence>
<dbReference type="Proteomes" id="UP000054485">
    <property type="component" value="Unassembled WGS sequence"/>
</dbReference>
<dbReference type="EMBL" id="KN835597">
    <property type="protein sequence ID" value="KIK35697.1"/>
    <property type="molecule type" value="Genomic_DNA"/>
</dbReference>
<reference evidence="3" key="2">
    <citation type="submission" date="2015-01" db="EMBL/GenBank/DDBJ databases">
        <title>Evolutionary Origins and Diversification of the Mycorrhizal Mutualists.</title>
        <authorList>
            <consortium name="DOE Joint Genome Institute"/>
            <consortium name="Mycorrhizal Genomics Consortium"/>
            <person name="Kohler A."/>
            <person name="Kuo A."/>
            <person name="Nagy L.G."/>
            <person name="Floudas D."/>
            <person name="Copeland A."/>
            <person name="Barry K.W."/>
            <person name="Cichocki N."/>
            <person name="Veneault-Fourrey C."/>
            <person name="LaButti K."/>
            <person name="Lindquist E.A."/>
            <person name="Lipzen A."/>
            <person name="Lundell T."/>
            <person name="Morin E."/>
            <person name="Murat C."/>
            <person name="Riley R."/>
            <person name="Ohm R."/>
            <person name="Sun H."/>
            <person name="Tunlid A."/>
            <person name="Henrissat B."/>
            <person name="Grigoriev I.V."/>
            <person name="Hibbett D.S."/>
            <person name="Martin F."/>
        </authorList>
    </citation>
    <scope>NUCLEOTIDE SEQUENCE [LARGE SCALE GENOMIC DNA]</scope>
    <source>
        <strain evidence="3">UH-Slu-Lm8-n1</strain>
    </source>
</reference>
<feature type="region of interest" description="Disordered" evidence="1">
    <location>
        <begin position="1"/>
        <end position="35"/>
    </location>
</feature>
<feature type="compositionally biased region" description="Polar residues" evidence="1">
    <location>
        <begin position="25"/>
        <end position="35"/>
    </location>
</feature>
<accession>A0A0D0AN64</accession>
<gene>
    <name evidence="2" type="ORF">CY34DRAFT_16871</name>
</gene>
<organism evidence="2 3">
    <name type="scientific">Suillus luteus UH-Slu-Lm8-n1</name>
    <dbReference type="NCBI Taxonomy" id="930992"/>
    <lineage>
        <taxon>Eukaryota</taxon>
        <taxon>Fungi</taxon>
        <taxon>Dikarya</taxon>
        <taxon>Basidiomycota</taxon>
        <taxon>Agaricomycotina</taxon>
        <taxon>Agaricomycetes</taxon>
        <taxon>Agaricomycetidae</taxon>
        <taxon>Boletales</taxon>
        <taxon>Suillineae</taxon>
        <taxon>Suillaceae</taxon>
        <taxon>Suillus</taxon>
    </lineage>
</organism>